<dbReference type="PROSITE" id="PS00518">
    <property type="entry name" value="ZF_RING_1"/>
    <property type="match status" value="1"/>
</dbReference>
<dbReference type="PANTHER" id="PTHR15315:SF89">
    <property type="entry name" value="OS01G0104100 PROTEIN"/>
    <property type="match status" value="1"/>
</dbReference>
<dbReference type="GO" id="GO:0008270">
    <property type="term" value="F:zinc ion binding"/>
    <property type="evidence" value="ECO:0007669"/>
    <property type="project" value="UniProtKB-KW"/>
</dbReference>
<dbReference type="SMART" id="SM00184">
    <property type="entry name" value="RING"/>
    <property type="match status" value="1"/>
</dbReference>
<feature type="compositionally biased region" description="Basic and acidic residues" evidence="5">
    <location>
        <begin position="11"/>
        <end position="41"/>
    </location>
</feature>
<keyword evidence="3" id="KW-0862">Zinc</keyword>
<dbReference type="SUPFAM" id="SSF57850">
    <property type="entry name" value="RING/U-box"/>
    <property type="match status" value="1"/>
</dbReference>
<dbReference type="EMBL" id="KK914327">
    <property type="protein sequence ID" value="KDP40599.1"/>
    <property type="molecule type" value="Genomic_DNA"/>
</dbReference>
<dbReference type="Gene3D" id="3.30.40.10">
    <property type="entry name" value="Zinc/RING finger domain, C3HC4 (zinc finger)"/>
    <property type="match status" value="1"/>
</dbReference>
<dbReference type="Gene3D" id="1.25.40.10">
    <property type="entry name" value="Tetratricopeptide repeat domain"/>
    <property type="match status" value="1"/>
</dbReference>
<sequence>MTPVCPFVKAARPDDSSLKKPGENPSKHGAEHDGKGKKDSGDSATASPAKCPFGYDSANASPKCPVGYDSASTSPKSGSISPKCPLGYDSQSFKIGPLSCILCQALLFESSKCVPCSHVFCKACISRFRDCPLCGADIEKIEADTNLQAVVDRFIEGHARIKRSHIDTDGEEQVGDNKKVIYEDVSLERGAFLVQQAMRAFRAQNVESAKSRLSICAEDIRGQIETTGNTSELCSQLGAVLGMLGDCCRAMGDSSSAVAYFEESVEFLSKLPTDDQEITHTLSVSLNKIGDLKYYDGDLEAARSYYFRSLNVRRDAIKQHTDVSSQTLDVAVSLAKVADADRSLGKEDAALDRFQEAIKLLESLSLKPEEAALEKRRLSVLEFLNSQLAEKKV</sequence>
<dbReference type="Pfam" id="PF13181">
    <property type="entry name" value="TPR_8"/>
    <property type="match status" value="1"/>
</dbReference>
<keyword evidence="8" id="KW-1185">Reference proteome</keyword>
<evidence type="ECO:0000256" key="1">
    <source>
        <dbReference type="ARBA" id="ARBA00022723"/>
    </source>
</evidence>
<dbReference type="InterPro" id="IPR017907">
    <property type="entry name" value="Znf_RING_CS"/>
</dbReference>
<evidence type="ECO:0000256" key="5">
    <source>
        <dbReference type="SAM" id="MobiDB-lite"/>
    </source>
</evidence>
<keyword evidence="2 4" id="KW-0863">Zinc-finger</keyword>
<evidence type="ECO:0000259" key="6">
    <source>
        <dbReference type="PROSITE" id="PS50089"/>
    </source>
</evidence>
<dbReference type="PROSITE" id="PS50089">
    <property type="entry name" value="ZF_RING_2"/>
    <property type="match status" value="1"/>
</dbReference>
<dbReference type="SUPFAM" id="SSF48452">
    <property type="entry name" value="TPR-like"/>
    <property type="match status" value="1"/>
</dbReference>
<protein>
    <recommendedName>
        <fullName evidence="6">RING-type domain-containing protein</fullName>
    </recommendedName>
</protein>
<evidence type="ECO:0000256" key="2">
    <source>
        <dbReference type="ARBA" id="ARBA00022771"/>
    </source>
</evidence>
<dbReference type="GO" id="GO:0016567">
    <property type="term" value="P:protein ubiquitination"/>
    <property type="evidence" value="ECO:0007669"/>
    <property type="project" value="TreeGrafter"/>
</dbReference>
<name>A0A067L918_JATCU</name>
<dbReference type="KEGG" id="jcu:105631291"/>
<gene>
    <name evidence="7" type="ORF">JCGZ_24598</name>
</gene>
<evidence type="ECO:0000313" key="8">
    <source>
        <dbReference type="Proteomes" id="UP000027138"/>
    </source>
</evidence>
<evidence type="ECO:0000256" key="3">
    <source>
        <dbReference type="ARBA" id="ARBA00022833"/>
    </source>
</evidence>
<dbReference type="InterPro" id="IPR013083">
    <property type="entry name" value="Znf_RING/FYVE/PHD"/>
</dbReference>
<dbReference type="PANTHER" id="PTHR15315">
    <property type="entry name" value="RING FINGER PROTEIN 41, 151"/>
    <property type="match status" value="1"/>
</dbReference>
<dbReference type="InterPro" id="IPR001841">
    <property type="entry name" value="Znf_RING"/>
</dbReference>
<dbReference type="GO" id="GO:0061630">
    <property type="term" value="F:ubiquitin protein ligase activity"/>
    <property type="evidence" value="ECO:0007669"/>
    <property type="project" value="TreeGrafter"/>
</dbReference>
<evidence type="ECO:0000313" key="7">
    <source>
        <dbReference type="EMBL" id="KDP40599.1"/>
    </source>
</evidence>
<feature type="domain" description="RING-type" evidence="6">
    <location>
        <begin position="100"/>
        <end position="134"/>
    </location>
</feature>
<dbReference type="AlphaFoldDB" id="A0A067L918"/>
<accession>A0A067L918</accession>
<dbReference type="OrthoDB" id="1305878at2759"/>
<reference evidence="7 8" key="1">
    <citation type="journal article" date="2014" name="PLoS ONE">
        <title>Global Analysis of Gene Expression Profiles in Physic Nut (Jatropha curcas L.) Seedlings Exposed to Salt Stress.</title>
        <authorList>
            <person name="Zhang L."/>
            <person name="Zhang C."/>
            <person name="Wu P."/>
            <person name="Chen Y."/>
            <person name="Li M."/>
            <person name="Jiang H."/>
            <person name="Wu G."/>
        </authorList>
    </citation>
    <scope>NUCLEOTIDE SEQUENCE [LARGE SCALE GENOMIC DNA]</scope>
    <source>
        <strain evidence="8">cv. GZQX0401</strain>
        <tissue evidence="7">Young leaves</tissue>
    </source>
</reference>
<proteinExistence type="predicted"/>
<keyword evidence="1" id="KW-0479">Metal-binding</keyword>
<dbReference type="InterPro" id="IPR019734">
    <property type="entry name" value="TPR_rpt"/>
</dbReference>
<dbReference type="GO" id="GO:0005737">
    <property type="term" value="C:cytoplasm"/>
    <property type="evidence" value="ECO:0007669"/>
    <property type="project" value="UniProtKB-ARBA"/>
</dbReference>
<organism evidence="7 8">
    <name type="scientific">Jatropha curcas</name>
    <name type="common">Barbados nut</name>
    <dbReference type="NCBI Taxonomy" id="180498"/>
    <lineage>
        <taxon>Eukaryota</taxon>
        <taxon>Viridiplantae</taxon>
        <taxon>Streptophyta</taxon>
        <taxon>Embryophyta</taxon>
        <taxon>Tracheophyta</taxon>
        <taxon>Spermatophyta</taxon>
        <taxon>Magnoliopsida</taxon>
        <taxon>eudicotyledons</taxon>
        <taxon>Gunneridae</taxon>
        <taxon>Pentapetalae</taxon>
        <taxon>rosids</taxon>
        <taxon>fabids</taxon>
        <taxon>Malpighiales</taxon>
        <taxon>Euphorbiaceae</taxon>
        <taxon>Crotonoideae</taxon>
        <taxon>Jatropheae</taxon>
        <taxon>Jatropha</taxon>
    </lineage>
</organism>
<feature type="region of interest" description="Disordered" evidence="5">
    <location>
        <begin position="1"/>
        <end position="47"/>
    </location>
</feature>
<evidence type="ECO:0000256" key="4">
    <source>
        <dbReference type="PROSITE-ProRule" id="PRU00175"/>
    </source>
</evidence>
<dbReference type="InterPro" id="IPR011990">
    <property type="entry name" value="TPR-like_helical_dom_sf"/>
</dbReference>
<dbReference type="SMART" id="SM00028">
    <property type="entry name" value="TPR"/>
    <property type="match status" value="3"/>
</dbReference>
<dbReference type="Proteomes" id="UP000027138">
    <property type="component" value="Unassembled WGS sequence"/>
</dbReference>